<sequence>MSLQQKCQILHNISSRVFTFKINIVGSRQFSNNKEMDKEENNSNKKENEDRNKSEEKPKEFNGPKGQEPTRYGDWERKGR</sequence>
<keyword evidence="4" id="KW-1185">Reference proteome</keyword>
<dbReference type="PANTHER" id="PTHR28524:SF3">
    <property type="entry name" value="SUCCINATE DEHYDROGENASE ASSEMBLY FACTOR 4, MITOCHONDRIAL"/>
    <property type="match status" value="1"/>
</dbReference>
<evidence type="ECO:0000313" key="4">
    <source>
        <dbReference type="Proteomes" id="UP000095281"/>
    </source>
</evidence>
<dbReference type="Pfam" id="PF07896">
    <property type="entry name" value="DUF1674"/>
    <property type="match status" value="1"/>
</dbReference>
<feature type="region of interest" description="Disordered" evidence="3">
    <location>
        <begin position="27"/>
        <end position="80"/>
    </location>
</feature>
<proteinExistence type="inferred from homology"/>
<protein>
    <recommendedName>
        <fullName evidence="2">Succinate dehydrogenase assembly factor 4, mitochondrial</fullName>
    </recommendedName>
</protein>
<feature type="compositionally biased region" description="Basic and acidic residues" evidence="3">
    <location>
        <begin position="34"/>
        <end position="62"/>
    </location>
</feature>
<name>A0A1I8BMA9_MELHA</name>
<dbReference type="PANTHER" id="PTHR28524">
    <property type="entry name" value="SUCCINATE DEHYDROGENASE ASSEMBLY FACTOR 4, MITOCHONDRIAL"/>
    <property type="match status" value="1"/>
</dbReference>
<organism evidence="4 5">
    <name type="scientific">Meloidogyne hapla</name>
    <name type="common">Root-knot nematode worm</name>
    <dbReference type="NCBI Taxonomy" id="6305"/>
    <lineage>
        <taxon>Eukaryota</taxon>
        <taxon>Metazoa</taxon>
        <taxon>Ecdysozoa</taxon>
        <taxon>Nematoda</taxon>
        <taxon>Chromadorea</taxon>
        <taxon>Rhabditida</taxon>
        <taxon>Tylenchina</taxon>
        <taxon>Tylenchomorpha</taxon>
        <taxon>Tylenchoidea</taxon>
        <taxon>Meloidogynidae</taxon>
        <taxon>Meloidogyninae</taxon>
        <taxon>Meloidogyne</taxon>
    </lineage>
</organism>
<evidence type="ECO:0000313" key="5">
    <source>
        <dbReference type="WBParaSite" id="MhA1_Contig325.frz3.gene26"/>
    </source>
</evidence>
<dbReference type="Proteomes" id="UP000095281">
    <property type="component" value="Unplaced"/>
</dbReference>
<dbReference type="WBParaSite" id="MhA1_Contig325.frz3.gene26">
    <property type="protein sequence ID" value="MhA1_Contig325.frz3.gene26"/>
    <property type="gene ID" value="MhA1_Contig325.frz3.gene26"/>
</dbReference>
<evidence type="ECO:0000256" key="1">
    <source>
        <dbReference type="ARBA" id="ARBA00005701"/>
    </source>
</evidence>
<feature type="compositionally biased region" description="Basic and acidic residues" evidence="3">
    <location>
        <begin position="71"/>
        <end position="80"/>
    </location>
</feature>
<accession>A0A1I8BMA9</accession>
<dbReference type="InterPro" id="IPR012875">
    <property type="entry name" value="SDHF4"/>
</dbReference>
<evidence type="ECO:0000256" key="2">
    <source>
        <dbReference type="ARBA" id="ARBA00022170"/>
    </source>
</evidence>
<comment type="similarity">
    <text evidence="1">Belongs to the SDHAF4 family.</text>
</comment>
<dbReference type="AlphaFoldDB" id="A0A1I8BMA9"/>
<reference evidence="5" key="1">
    <citation type="submission" date="2016-11" db="UniProtKB">
        <authorList>
            <consortium name="WormBaseParasite"/>
        </authorList>
    </citation>
    <scope>IDENTIFICATION</scope>
</reference>
<evidence type="ECO:0000256" key="3">
    <source>
        <dbReference type="SAM" id="MobiDB-lite"/>
    </source>
</evidence>